<dbReference type="InterPro" id="IPR001117">
    <property type="entry name" value="Cu-oxidase_2nd"/>
</dbReference>
<evidence type="ECO:0000256" key="3">
    <source>
        <dbReference type="ARBA" id="ARBA00022475"/>
    </source>
</evidence>
<dbReference type="FunFam" id="2.60.40.420:FF:000024">
    <property type="entry name" value="FET5p Multicopper oxidase"/>
    <property type="match status" value="1"/>
</dbReference>
<dbReference type="PROSITE" id="PS00079">
    <property type="entry name" value="MULTICOPPER_OXIDASE1"/>
    <property type="match status" value="2"/>
</dbReference>
<evidence type="ECO:0000256" key="17">
    <source>
        <dbReference type="SAM" id="MobiDB-lite"/>
    </source>
</evidence>
<dbReference type="GO" id="GO:0005507">
    <property type="term" value="F:copper ion binding"/>
    <property type="evidence" value="ECO:0007669"/>
    <property type="project" value="InterPro"/>
</dbReference>
<evidence type="ECO:0000256" key="6">
    <source>
        <dbReference type="ARBA" id="ARBA00022723"/>
    </source>
</evidence>
<keyword evidence="15" id="KW-0325">Glycoprotein</keyword>
<evidence type="ECO:0000256" key="12">
    <source>
        <dbReference type="ARBA" id="ARBA00023008"/>
    </source>
</evidence>
<dbReference type="Proteomes" id="UP001201980">
    <property type="component" value="Unassembled WGS sequence"/>
</dbReference>
<dbReference type="CDD" id="cd13877">
    <property type="entry name" value="CuRO_2_Fet3p_like"/>
    <property type="match status" value="1"/>
</dbReference>
<proteinExistence type="inferred from homology"/>
<dbReference type="InterPro" id="IPR002355">
    <property type="entry name" value="Cu_oxidase_Cu_BS"/>
</dbReference>
<evidence type="ECO:0000256" key="16">
    <source>
        <dbReference type="ARBA" id="ARBA00037814"/>
    </source>
</evidence>
<dbReference type="GO" id="GO:0010106">
    <property type="term" value="P:cellular response to iron ion starvation"/>
    <property type="evidence" value="ECO:0007669"/>
    <property type="project" value="TreeGrafter"/>
</dbReference>
<dbReference type="InterPro" id="IPR011706">
    <property type="entry name" value="Cu-oxidase_C"/>
</dbReference>
<evidence type="ECO:0000256" key="1">
    <source>
        <dbReference type="ARBA" id="ARBA00010609"/>
    </source>
</evidence>
<protein>
    <submittedName>
        <fullName evidence="23">Iron transport multicopper oxidase fet3</fullName>
    </submittedName>
</protein>
<dbReference type="AlphaFoldDB" id="A0AAD5RHK9"/>
<name>A0AAD5RHK9_9PEZI</name>
<evidence type="ECO:0000256" key="15">
    <source>
        <dbReference type="ARBA" id="ARBA00023180"/>
    </source>
</evidence>
<keyword evidence="6" id="KW-0479">Metal-binding</keyword>
<evidence type="ECO:0000259" key="21">
    <source>
        <dbReference type="Pfam" id="PF07731"/>
    </source>
</evidence>
<dbReference type="PANTHER" id="PTHR11709">
    <property type="entry name" value="MULTI-COPPER OXIDASE"/>
    <property type="match status" value="1"/>
</dbReference>
<evidence type="ECO:0000256" key="5">
    <source>
        <dbReference type="ARBA" id="ARBA00022692"/>
    </source>
</evidence>
<organism evidence="23 24">
    <name type="scientific">Zalerion maritima</name>
    <dbReference type="NCBI Taxonomy" id="339359"/>
    <lineage>
        <taxon>Eukaryota</taxon>
        <taxon>Fungi</taxon>
        <taxon>Dikarya</taxon>
        <taxon>Ascomycota</taxon>
        <taxon>Pezizomycotina</taxon>
        <taxon>Sordariomycetes</taxon>
        <taxon>Lulworthiomycetidae</taxon>
        <taxon>Lulworthiales</taxon>
        <taxon>Lulworthiaceae</taxon>
        <taxon>Zalerion</taxon>
    </lineage>
</organism>
<keyword evidence="11" id="KW-0408">Iron</keyword>
<dbReference type="PROSITE" id="PS00080">
    <property type="entry name" value="MULTICOPPER_OXIDASE2"/>
    <property type="match status" value="1"/>
</dbReference>
<evidence type="ECO:0000256" key="14">
    <source>
        <dbReference type="ARBA" id="ARBA00023136"/>
    </source>
</evidence>
<comment type="similarity">
    <text evidence="1">Belongs to the multicopper oxidase family.</text>
</comment>
<evidence type="ECO:0000313" key="24">
    <source>
        <dbReference type="Proteomes" id="UP001201980"/>
    </source>
</evidence>
<keyword evidence="24" id="KW-1185">Reference proteome</keyword>
<sequence>MASSSHRWLSPAALVSSLIASALAKTVNYDFNVGWITANPDGAFEKSVIGINDQWPIPVIEADVGDQVVINLQNNLGNETTGLHFHGLYMKGYNHMDGPSMVTQCDIPPGSSFKYNFTIQQAGTYWYHSHTHGQYPDGLRGPLIIHDPDNPYQDDYDEEIVLSVSDWYHDHMSALIPWFMSRVNPSGAEPIPKAALINETQNFKLKVEPNTTYFVRMVNIGAFAGQYIWFEGHTIQIVEVDGVYTQKAEAEMIYLSAAQRCSFLLTTKNETDANYAFVASMDTTLFDAYPEDLQYNVTGWLTYDEDAGFPEPELVDEFVDFDDMNLIPEDEEELLPEPDREITLNVAMDNLGDGANYAWFNNITYTIPKVPTLYTALSAGDLATNAQVYGTWTNPFVYEKDEVIQIVINNLDPGRHPFHLHGHHFQAIYRSEEEAGEFDPETAEFPDRPMRRDTLVIQPDGNMVVRFKADNPGVWVFHCHIEWHVVSGLMATFIEAPLELQELITIPDDHRAACDAQGISTTGNAAGSEDFLDLSSQNVPADPLPAGFTTRGIIALVFSCVAGILGVCVVAWYGFADAGKLAHPSGAQPTSLAAVKEGAAAQSSPAAHNDDDIQVVSGSGGARA</sequence>
<keyword evidence="13" id="KW-0406">Ion transport</keyword>
<keyword evidence="9 18" id="KW-1133">Transmembrane helix</keyword>
<reference evidence="23" key="1">
    <citation type="submission" date="2022-07" db="EMBL/GenBank/DDBJ databases">
        <title>Draft genome sequence of Zalerion maritima ATCC 34329, a (micro)plastics degrading marine fungus.</title>
        <authorList>
            <person name="Paco A."/>
            <person name="Goncalves M.F.M."/>
            <person name="Rocha-Santos T.A.P."/>
            <person name="Alves A."/>
        </authorList>
    </citation>
    <scope>NUCLEOTIDE SEQUENCE</scope>
    <source>
        <strain evidence="23">ATCC 34329</strain>
    </source>
</reference>
<dbReference type="Pfam" id="PF07732">
    <property type="entry name" value="Cu-oxidase_3"/>
    <property type="match status" value="1"/>
</dbReference>
<dbReference type="InterPro" id="IPR045087">
    <property type="entry name" value="Cu-oxidase_fam"/>
</dbReference>
<keyword evidence="7 19" id="KW-0732">Signal</keyword>
<dbReference type="GO" id="GO:0004322">
    <property type="term" value="F:ferroxidase activity"/>
    <property type="evidence" value="ECO:0007669"/>
    <property type="project" value="TreeGrafter"/>
</dbReference>
<evidence type="ECO:0000256" key="18">
    <source>
        <dbReference type="SAM" id="Phobius"/>
    </source>
</evidence>
<dbReference type="GO" id="GO:0033215">
    <property type="term" value="P:reductive iron assimilation"/>
    <property type="evidence" value="ECO:0007669"/>
    <property type="project" value="TreeGrafter"/>
</dbReference>
<comment type="subcellular location">
    <subcellularLocation>
        <location evidence="16">Cell membrane</location>
        <topology evidence="16">Single-pass type I membrane protein</topology>
        <orientation evidence="16">Extracellular side</orientation>
    </subcellularLocation>
</comment>
<keyword evidence="5 18" id="KW-0812">Transmembrane</keyword>
<comment type="caution">
    <text evidence="23">The sequence shown here is derived from an EMBL/GenBank/DDBJ whole genome shotgun (WGS) entry which is preliminary data.</text>
</comment>
<evidence type="ECO:0000313" key="23">
    <source>
        <dbReference type="EMBL" id="KAJ2893586.1"/>
    </source>
</evidence>
<dbReference type="SUPFAM" id="SSF49503">
    <property type="entry name" value="Cupredoxins"/>
    <property type="match status" value="3"/>
</dbReference>
<dbReference type="InterPro" id="IPR044130">
    <property type="entry name" value="CuRO_2_Fet3-like"/>
</dbReference>
<feature type="region of interest" description="Disordered" evidence="17">
    <location>
        <begin position="596"/>
        <end position="624"/>
    </location>
</feature>
<feature type="domain" description="Plastocyanin-like" evidence="20">
    <location>
        <begin position="158"/>
        <end position="305"/>
    </location>
</feature>
<evidence type="ECO:0000256" key="8">
    <source>
        <dbReference type="ARBA" id="ARBA00022737"/>
    </source>
</evidence>
<keyword evidence="10" id="KW-0560">Oxidoreductase</keyword>
<evidence type="ECO:0000259" key="22">
    <source>
        <dbReference type="Pfam" id="PF07732"/>
    </source>
</evidence>
<dbReference type="Gene3D" id="2.60.40.420">
    <property type="entry name" value="Cupredoxins - blue copper proteins"/>
    <property type="match status" value="3"/>
</dbReference>
<evidence type="ECO:0000256" key="11">
    <source>
        <dbReference type="ARBA" id="ARBA00023004"/>
    </source>
</evidence>
<keyword evidence="8" id="KW-0677">Repeat</keyword>
<evidence type="ECO:0000256" key="19">
    <source>
        <dbReference type="SAM" id="SignalP"/>
    </source>
</evidence>
<dbReference type="EMBL" id="JAKWBI020000586">
    <property type="protein sequence ID" value="KAJ2893586.1"/>
    <property type="molecule type" value="Genomic_DNA"/>
</dbReference>
<feature type="transmembrane region" description="Helical" evidence="18">
    <location>
        <begin position="553"/>
        <end position="575"/>
    </location>
</feature>
<dbReference type="FunFam" id="2.60.40.420:FF:000025">
    <property type="entry name" value="FET5p Multicopper oxidase"/>
    <property type="match status" value="1"/>
</dbReference>
<evidence type="ECO:0000259" key="20">
    <source>
        <dbReference type="Pfam" id="PF00394"/>
    </source>
</evidence>
<keyword evidence="14 18" id="KW-0472">Membrane</keyword>
<dbReference type="FunFam" id="2.60.40.420:FF:000022">
    <property type="entry name" value="FET5p Multicopper oxidase"/>
    <property type="match status" value="1"/>
</dbReference>
<feature type="chain" id="PRO_5042214377" evidence="19">
    <location>
        <begin position="25"/>
        <end position="624"/>
    </location>
</feature>
<feature type="domain" description="Plastocyanin-like" evidence="21">
    <location>
        <begin position="366"/>
        <end position="497"/>
    </location>
</feature>
<evidence type="ECO:0000256" key="7">
    <source>
        <dbReference type="ARBA" id="ARBA00022729"/>
    </source>
</evidence>
<feature type="domain" description="Plastocyanin-like" evidence="22">
    <location>
        <begin position="33"/>
        <end position="149"/>
    </location>
</feature>
<dbReference type="InterPro" id="IPR011707">
    <property type="entry name" value="Cu-oxidase-like_N"/>
</dbReference>
<evidence type="ECO:0000256" key="13">
    <source>
        <dbReference type="ARBA" id="ARBA00023065"/>
    </source>
</evidence>
<keyword evidence="2" id="KW-0813">Transport</keyword>
<evidence type="ECO:0000256" key="9">
    <source>
        <dbReference type="ARBA" id="ARBA00022989"/>
    </source>
</evidence>
<evidence type="ECO:0000256" key="2">
    <source>
        <dbReference type="ARBA" id="ARBA00022448"/>
    </source>
</evidence>
<dbReference type="PANTHER" id="PTHR11709:SF361">
    <property type="entry name" value="IRON TRANSPORT MULTICOPPER OXIDASE FET3"/>
    <property type="match status" value="1"/>
</dbReference>
<evidence type="ECO:0000256" key="10">
    <source>
        <dbReference type="ARBA" id="ARBA00023002"/>
    </source>
</evidence>
<keyword evidence="4" id="KW-0410">Iron transport</keyword>
<dbReference type="InterPro" id="IPR008972">
    <property type="entry name" value="Cupredoxin"/>
</dbReference>
<dbReference type="InterPro" id="IPR033138">
    <property type="entry name" value="Cu_oxidase_CS"/>
</dbReference>
<dbReference type="CDD" id="cd13851">
    <property type="entry name" value="CuRO_1_Fet3p"/>
    <property type="match status" value="1"/>
</dbReference>
<evidence type="ECO:0000256" key="4">
    <source>
        <dbReference type="ARBA" id="ARBA00022496"/>
    </source>
</evidence>
<accession>A0AAD5RHK9</accession>
<dbReference type="CDD" id="cd13899">
    <property type="entry name" value="CuRO_3_Fet3p"/>
    <property type="match status" value="1"/>
</dbReference>
<keyword evidence="12" id="KW-0186">Copper</keyword>
<dbReference type="Pfam" id="PF07731">
    <property type="entry name" value="Cu-oxidase_2"/>
    <property type="match status" value="1"/>
</dbReference>
<gene>
    <name evidence="23" type="ORF">MKZ38_008435</name>
</gene>
<dbReference type="GO" id="GO:0033573">
    <property type="term" value="C:high-affinity iron permease complex"/>
    <property type="evidence" value="ECO:0007669"/>
    <property type="project" value="TreeGrafter"/>
</dbReference>
<dbReference type="Pfam" id="PF00394">
    <property type="entry name" value="Cu-oxidase"/>
    <property type="match status" value="1"/>
</dbReference>
<keyword evidence="3" id="KW-1003">Cell membrane</keyword>
<feature type="signal peptide" evidence="19">
    <location>
        <begin position="1"/>
        <end position="24"/>
    </location>
</feature>